<dbReference type="Proteomes" id="UP001497512">
    <property type="component" value="Chromosome 9"/>
</dbReference>
<evidence type="ECO:0000313" key="1">
    <source>
        <dbReference type="EMBL" id="CAK9236554.1"/>
    </source>
</evidence>
<protein>
    <submittedName>
        <fullName evidence="1">Uncharacterized protein</fullName>
    </submittedName>
</protein>
<sequence length="148" mass="16602">MVVEGHSSYAMSPQAWRPSQVNLHREGFLQSPFAHVLLRLNIYIVGSELGVRQTFTASCACRVEALERWLQCLKNLGVVLNGSSDCWGVEKSQACMKDSRAAHIYFDSFGDEQFNVTKVHENGPCGTKDRHVGRDSTSKMQNTYLFAD</sequence>
<proteinExistence type="predicted"/>
<name>A0ABP0V2Y9_9BRYO</name>
<dbReference type="EMBL" id="OZ019901">
    <property type="protein sequence ID" value="CAK9236554.1"/>
    <property type="molecule type" value="Genomic_DNA"/>
</dbReference>
<reference evidence="1" key="1">
    <citation type="submission" date="2024-02" db="EMBL/GenBank/DDBJ databases">
        <authorList>
            <consortium name="ELIXIR-Norway"/>
            <consortium name="Elixir Norway"/>
        </authorList>
    </citation>
    <scope>NUCLEOTIDE SEQUENCE</scope>
</reference>
<accession>A0ABP0V2Y9</accession>
<keyword evidence="2" id="KW-1185">Reference proteome</keyword>
<organism evidence="1 2">
    <name type="scientific">Sphagnum troendelagicum</name>
    <dbReference type="NCBI Taxonomy" id="128251"/>
    <lineage>
        <taxon>Eukaryota</taxon>
        <taxon>Viridiplantae</taxon>
        <taxon>Streptophyta</taxon>
        <taxon>Embryophyta</taxon>
        <taxon>Bryophyta</taxon>
        <taxon>Sphagnophytina</taxon>
        <taxon>Sphagnopsida</taxon>
        <taxon>Sphagnales</taxon>
        <taxon>Sphagnaceae</taxon>
        <taxon>Sphagnum</taxon>
    </lineage>
</organism>
<gene>
    <name evidence="1" type="ORF">CSSPTR1EN2_LOCUS22954</name>
</gene>
<evidence type="ECO:0000313" key="2">
    <source>
        <dbReference type="Proteomes" id="UP001497512"/>
    </source>
</evidence>